<evidence type="ECO:0000313" key="2">
    <source>
        <dbReference type="Proteomes" id="UP000546200"/>
    </source>
</evidence>
<keyword evidence="2" id="KW-1185">Reference proteome</keyword>
<dbReference type="RefSeq" id="WP_184056828.1">
    <property type="nucleotide sequence ID" value="NZ_JACIJK010000005.1"/>
</dbReference>
<name>A0A7W9BD27_9SPHN</name>
<evidence type="ECO:0000313" key="1">
    <source>
        <dbReference type="EMBL" id="MBB5714963.1"/>
    </source>
</evidence>
<sequence length="184" mass="17398">MQGLDQILGSNGTDIGQLAARFGISPDQASAALGSLMPAVAGGMQRLADTGDLAPVEQAGSQIDQPSTSAGNDILGHIFGSKDVSRQVADHAAGQSGLSSTVMKAMLPVVAAMVAKHLAQNSGGGAMAQGGADGGLGGGLGGMLGSVLGGGQAGGSQSGGVGGLLGGLLGGGGNPLDAILGGRR</sequence>
<accession>A0A7W9BD27</accession>
<gene>
    <name evidence="1" type="ORF">FHS94_001804</name>
</gene>
<dbReference type="AlphaFoldDB" id="A0A7W9BD27"/>
<protein>
    <recommendedName>
        <fullName evidence="3">DUF937 domain-containing protein</fullName>
    </recommendedName>
</protein>
<proteinExistence type="predicted"/>
<comment type="caution">
    <text evidence="1">The sequence shown here is derived from an EMBL/GenBank/DDBJ whole genome shotgun (WGS) entry which is preliminary data.</text>
</comment>
<dbReference type="Pfam" id="PF06078">
    <property type="entry name" value="DUF937"/>
    <property type="match status" value="1"/>
</dbReference>
<dbReference type="EMBL" id="JACIJK010000005">
    <property type="protein sequence ID" value="MBB5714963.1"/>
    <property type="molecule type" value="Genomic_DNA"/>
</dbReference>
<dbReference type="InterPro" id="IPR009282">
    <property type="entry name" value="DUF937"/>
</dbReference>
<reference evidence="1 2" key="1">
    <citation type="submission" date="2020-08" db="EMBL/GenBank/DDBJ databases">
        <title>Genomic Encyclopedia of Type Strains, Phase IV (KMG-IV): sequencing the most valuable type-strain genomes for metagenomic binning, comparative biology and taxonomic classification.</title>
        <authorList>
            <person name="Goeker M."/>
        </authorList>
    </citation>
    <scope>NUCLEOTIDE SEQUENCE [LARGE SCALE GENOMIC DNA]</scope>
    <source>
        <strain evidence="1 2">DSM 100044</strain>
    </source>
</reference>
<organism evidence="1 2">
    <name type="scientific">Sphingomonas aerophila</name>
    <dbReference type="NCBI Taxonomy" id="1344948"/>
    <lineage>
        <taxon>Bacteria</taxon>
        <taxon>Pseudomonadati</taxon>
        <taxon>Pseudomonadota</taxon>
        <taxon>Alphaproteobacteria</taxon>
        <taxon>Sphingomonadales</taxon>
        <taxon>Sphingomonadaceae</taxon>
        <taxon>Sphingomonas</taxon>
    </lineage>
</organism>
<dbReference type="Proteomes" id="UP000546200">
    <property type="component" value="Unassembled WGS sequence"/>
</dbReference>
<evidence type="ECO:0008006" key="3">
    <source>
        <dbReference type="Google" id="ProtNLM"/>
    </source>
</evidence>